<feature type="compositionally biased region" description="Basic and acidic residues" evidence="1">
    <location>
        <begin position="35"/>
        <end position="48"/>
    </location>
</feature>
<feature type="region of interest" description="Disordered" evidence="1">
    <location>
        <begin position="35"/>
        <end position="60"/>
    </location>
</feature>
<dbReference type="EMBL" id="MH884513">
    <property type="protein sequence ID" value="AYP68725.1"/>
    <property type="molecule type" value="Genomic_DNA"/>
</dbReference>
<feature type="compositionally biased region" description="Basic residues" evidence="1">
    <location>
        <begin position="49"/>
        <end position="60"/>
    </location>
</feature>
<name>A0A3G3BWQ6_9CAUD</name>
<proteinExistence type="predicted"/>
<protein>
    <submittedName>
        <fullName evidence="2">Uncharacterized protein</fullName>
    </submittedName>
</protein>
<reference evidence="2 3" key="1">
    <citation type="submission" date="2018-09" db="EMBL/GenBank/DDBJ databases">
        <title>Comparative Genomic Analysis of Eight Novel Haloalkaliphilic Bacteriophages from Lake Elmenteita, Kenya.</title>
        <authorList>
            <person name="Akhwale J.K."/>
        </authorList>
    </citation>
    <scope>NUCLEOTIDE SEQUENCE [LARGE SCALE GENOMIC DNA]</scope>
</reference>
<keyword evidence="3" id="KW-1185">Reference proteome</keyword>
<evidence type="ECO:0000313" key="3">
    <source>
        <dbReference type="Proteomes" id="UP000275945"/>
    </source>
</evidence>
<accession>A0A3G3BWQ6</accession>
<gene>
    <name evidence="2" type="ORF">BpsS36_00019</name>
</gene>
<dbReference type="Proteomes" id="UP000275945">
    <property type="component" value="Segment"/>
</dbReference>
<evidence type="ECO:0000313" key="2">
    <source>
        <dbReference type="EMBL" id="AYP68725.1"/>
    </source>
</evidence>
<organism evidence="2 3">
    <name type="scientific">Bacillus phage vB_BpsS-36</name>
    <dbReference type="NCBI Taxonomy" id="2419622"/>
    <lineage>
        <taxon>Viruses</taxon>
        <taxon>Duplodnaviria</taxon>
        <taxon>Heunggongvirae</taxon>
        <taxon>Uroviricota</taxon>
        <taxon>Caudoviricetes</taxon>
        <taxon>Ehrlichviridae</taxon>
        <taxon>Nairobivirus</taxon>
        <taxon>Nairobivirus nv36</taxon>
    </lineage>
</organism>
<evidence type="ECO:0000256" key="1">
    <source>
        <dbReference type="SAM" id="MobiDB-lite"/>
    </source>
</evidence>
<sequence>MEYELCKAFHCLPSQLYKEDNRIIEEFMIIMETVNEHEKKGDRKNKRDQLKKKHGGNARR</sequence>